<dbReference type="RefSeq" id="WP_216150129.1">
    <property type="nucleotide sequence ID" value="NZ_JAHLDV010000034.1"/>
</dbReference>
<name>A0ABS6BUX7_9CLOT</name>
<dbReference type="EMBL" id="JAHLDV010000034">
    <property type="protein sequence ID" value="MBU3160721.1"/>
    <property type="molecule type" value="Genomic_DNA"/>
</dbReference>
<proteinExistence type="predicted"/>
<dbReference type="InterPro" id="IPR035205">
    <property type="entry name" value="DUF5320"/>
</dbReference>
<comment type="caution">
    <text evidence="2">The sequence shown here is derived from an EMBL/GenBank/DDBJ whole genome shotgun (WGS) entry which is preliminary data.</text>
</comment>
<reference evidence="2 3" key="1">
    <citation type="submission" date="2021-06" db="EMBL/GenBank/DDBJ databases">
        <title>Clostridia strains as spoilage organisms.</title>
        <authorList>
            <person name="Wambui J."/>
            <person name="Stephan R."/>
            <person name="Stevens M.J.A."/>
        </authorList>
    </citation>
    <scope>NUCLEOTIDE SEQUENCE [LARGE SCALE GENOMIC DNA]</scope>
    <source>
        <strain evidence="2 3">DSM 14204</strain>
    </source>
</reference>
<evidence type="ECO:0000256" key="1">
    <source>
        <dbReference type="SAM" id="MobiDB-lite"/>
    </source>
</evidence>
<feature type="compositionally biased region" description="Gly residues" evidence="1">
    <location>
        <begin position="8"/>
        <end position="22"/>
    </location>
</feature>
<dbReference type="Proteomes" id="UP000776252">
    <property type="component" value="Unassembled WGS sequence"/>
</dbReference>
<sequence length="94" mass="9721">MARRDGTGPRGMGSNTGRGMGGCNVTNAAGETSGLGMGLGLGRRGGCGMGLVMNGFNNSINPVNQKDLLAQEKINLENRLNLINNQLNTSQGDK</sequence>
<dbReference type="Pfam" id="PF17253">
    <property type="entry name" value="DUF5320"/>
    <property type="match status" value="1"/>
</dbReference>
<feature type="region of interest" description="Disordered" evidence="1">
    <location>
        <begin position="1"/>
        <end position="27"/>
    </location>
</feature>
<gene>
    <name evidence="2" type="ORF">KPL37_13305</name>
</gene>
<protein>
    <submittedName>
        <fullName evidence="2">DUF5320 domain-containing protein</fullName>
    </submittedName>
</protein>
<keyword evidence="3" id="KW-1185">Reference proteome</keyword>
<accession>A0ABS6BUX7</accession>
<organism evidence="2 3">
    <name type="scientific">Clostridium frigoris</name>
    <dbReference type="NCBI Taxonomy" id="205327"/>
    <lineage>
        <taxon>Bacteria</taxon>
        <taxon>Bacillati</taxon>
        <taxon>Bacillota</taxon>
        <taxon>Clostridia</taxon>
        <taxon>Eubacteriales</taxon>
        <taxon>Clostridiaceae</taxon>
        <taxon>Clostridium</taxon>
    </lineage>
</organism>
<evidence type="ECO:0000313" key="3">
    <source>
        <dbReference type="Proteomes" id="UP000776252"/>
    </source>
</evidence>
<evidence type="ECO:0000313" key="2">
    <source>
        <dbReference type="EMBL" id="MBU3160721.1"/>
    </source>
</evidence>